<comment type="caution">
    <text evidence="1">The sequence shown here is derived from an EMBL/GenBank/DDBJ whole genome shotgun (WGS) entry which is preliminary data.</text>
</comment>
<dbReference type="Proteomes" id="UP000036923">
    <property type="component" value="Unassembled WGS sequence"/>
</dbReference>
<keyword evidence="2" id="KW-1185">Reference proteome</keyword>
<organism evidence="1 2">
    <name type="scientific">Pseudobacteroides cellulosolvens ATCC 35603 = DSM 2933</name>
    <dbReference type="NCBI Taxonomy" id="398512"/>
    <lineage>
        <taxon>Bacteria</taxon>
        <taxon>Bacillati</taxon>
        <taxon>Bacillota</taxon>
        <taxon>Clostridia</taxon>
        <taxon>Eubacteriales</taxon>
        <taxon>Oscillospiraceae</taxon>
        <taxon>Pseudobacteroides</taxon>
    </lineage>
</organism>
<evidence type="ECO:0000313" key="1">
    <source>
        <dbReference type="EMBL" id="KNY27175.1"/>
    </source>
</evidence>
<gene>
    <name evidence="1" type="ORF">Bccel_2443</name>
</gene>
<dbReference type="EMBL" id="LGTC01000001">
    <property type="protein sequence ID" value="KNY27175.1"/>
    <property type="molecule type" value="Genomic_DNA"/>
</dbReference>
<name>A0A0L6JN52_9FIRM</name>
<proteinExistence type="predicted"/>
<sequence>MMLTSMRCWQKSGLAEIYRINVLIISKDDNDWSPKVLNEAKRIKKIKELL</sequence>
<evidence type="ECO:0000313" key="2">
    <source>
        <dbReference type="Proteomes" id="UP000036923"/>
    </source>
</evidence>
<dbReference type="STRING" id="398512.Bccel_2443"/>
<dbReference type="AlphaFoldDB" id="A0A0L6JN52"/>
<accession>A0A0L6JN52</accession>
<protein>
    <submittedName>
        <fullName evidence="1">Uncharacterized protein</fullName>
    </submittedName>
</protein>
<reference evidence="2" key="1">
    <citation type="submission" date="2015-07" db="EMBL/GenBank/DDBJ databases">
        <title>Near-Complete Genome Sequence of the Cellulolytic Bacterium Bacteroides (Pseudobacteroides) cellulosolvens ATCC 35603.</title>
        <authorList>
            <person name="Dassa B."/>
            <person name="Utturkar S.M."/>
            <person name="Klingeman D.M."/>
            <person name="Hurt R.A."/>
            <person name="Keller M."/>
            <person name="Xu J."/>
            <person name="Reddy Y.H.K."/>
            <person name="Borovok I."/>
            <person name="Grinberg I.R."/>
            <person name="Lamed R."/>
            <person name="Zhivin O."/>
            <person name="Bayer E.A."/>
            <person name="Brown S.D."/>
        </authorList>
    </citation>
    <scope>NUCLEOTIDE SEQUENCE [LARGE SCALE GENOMIC DNA]</scope>
    <source>
        <strain evidence="2">DSM 2933</strain>
    </source>
</reference>